<dbReference type="CDD" id="cd00093">
    <property type="entry name" value="HTH_XRE"/>
    <property type="match status" value="1"/>
</dbReference>
<dbReference type="RefSeq" id="WP_211328740.1">
    <property type="nucleotide sequence ID" value="NZ_QTTT01000001.1"/>
</dbReference>
<dbReference type="InterPro" id="IPR001387">
    <property type="entry name" value="Cro/C1-type_HTH"/>
</dbReference>
<dbReference type="AlphaFoldDB" id="A0A3D9SYT8"/>
<feature type="domain" description="HTH cro/C1-type" evidence="2">
    <location>
        <begin position="15"/>
        <end position="69"/>
    </location>
</feature>
<name>A0A3D9SYT8_9ACTN</name>
<dbReference type="GO" id="GO:0003677">
    <property type="term" value="F:DNA binding"/>
    <property type="evidence" value="ECO:0007669"/>
    <property type="project" value="UniProtKB-KW"/>
</dbReference>
<dbReference type="PANTHER" id="PTHR46797">
    <property type="entry name" value="HTH-TYPE TRANSCRIPTIONAL REGULATOR"/>
    <property type="match status" value="1"/>
</dbReference>
<evidence type="ECO:0000256" key="1">
    <source>
        <dbReference type="ARBA" id="ARBA00023125"/>
    </source>
</evidence>
<dbReference type="PROSITE" id="PS50943">
    <property type="entry name" value="HTH_CROC1"/>
    <property type="match status" value="1"/>
</dbReference>
<dbReference type="InterPro" id="IPR013096">
    <property type="entry name" value="Cupin_2"/>
</dbReference>
<comment type="caution">
    <text evidence="3">The sequence shown here is derived from an EMBL/GenBank/DDBJ whole genome shotgun (WGS) entry which is preliminary data.</text>
</comment>
<dbReference type="GO" id="GO:0003700">
    <property type="term" value="F:DNA-binding transcription factor activity"/>
    <property type="evidence" value="ECO:0007669"/>
    <property type="project" value="TreeGrafter"/>
</dbReference>
<dbReference type="SMART" id="SM00530">
    <property type="entry name" value="HTH_XRE"/>
    <property type="match status" value="1"/>
</dbReference>
<gene>
    <name evidence="3" type="ORF">DFJ69_5225</name>
</gene>
<dbReference type="InterPro" id="IPR050807">
    <property type="entry name" value="TransReg_Diox_bact_type"/>
</dbReference>
<accession>A0A3D9SYT8</accession>
<protein>
    <submittedName>
        <fullName evidence="3">XRE family transcriptional regulator</fullName>
    </submittedName>
</protein>
<evidence type="ECO:0000313" key="4">
    <source>
        <dbReference type="Proteomes" id="UP000256661"/>
    </source>
</evidence>
<organism evidence="3 4">
    <name type="scientific">Thermomonospora umbrina</name>
    <dbReference type="NCBI Taxonomy" id="111806"/>
    <lineage>
        <taxon>Bacteria</taxon>
        <taxon>Bacillati</taxon>
        <taxon>Actinomycetota</taxon>
        <taxon>Actinomycetes</taxon>
        <taxon>Streptosporangiales</taxon>
        <taxon>Thermomonosporaceae</taxon>
        <taxon>Thermomonospora</taxon>
    </lineage>
</organism>
<evidence type="ECO:0000259" key="2">
    <source>
        <dbReference type="PROSITE" id="PS50943"/>
    </source>
</evidence>
<dbReference type="Pfam" id="PF07883">
    <property type="entry name" value="Cupin_2"/>
    <property type="match status" value="1"/>
</dbReference>
<sequence>MASNEADVARLGARIREFRAMRGMPLRELAERAGASPSFVSQLERGRAGASIGMLRRIAGALGLTVADLFAEDDGPAHRVVSREHRPELPTGPGARKYLVSQRPLRNVEVYVGEFDPGASTGDEPYTHGDSQEIFMVLGGRVTLRLGERVHELADGDSIEYRTSVPHRVHNTTDEPAEVMWIISPPTPD</sequence>
<keyword evidence="1" id="KW-0238">DNA-binding</keyword>
<dbReference type="SUPFAM" id="SSF47413">
    <property type="entry name" value="lambda repressor-like DNA-binding domains"/>
    <property type="match status" value="1"/>
</dbReference>
<dbReference type="Gene3D" id="2.60.120.10">
    <property type="entry name" value="Jelly Rolls"/>
    <property type="match status" value="1"/>
</dbReference>
<dbReference type="InterPro" id="IPR011051">
    <property type="entry name" value="RmlC_Cupin_sf"/>
</dbReference>
<proteinExistence type="predicted"/>
<dbReference type="CDD" id="cd02209">
    <property type="entry name" value="cupin_XRE_C"/>
    <property type="match status" value="1"/>
</dbReference>
<dbReference type="SUPFAM" id="SSF51182">
    <property type="entry name" value="RmlC-like cupins"/>
    <property type="match status" value="1"/>
</dbReference>
<dbReference type="Proteomes" id="UP000256661">
    <property type="component" value="Unassembled WGS sequence"/>
</dbReference>
<dbReference type="InterPro" id="IPR010982">
    <property type="entry name" value="Lambda_DNA-bd_dom_sf"/>
</dbReference>
<evidence type="ECO:0000313" key="3">
    <source>
        <dbReference type="EMBL" id="REE99710.1"/>
    </source>
</evidence>
<dbReference type="EMBL" id="QTTT01000001">
    <property type="protein sequence ID" value="REE99710.1"/>
    <property type="molecule type" value="Genomic_DNA"/>
</dbReference>
<keyword evidence="4" id="KW-1185">Reference proteome</keyword>
<dbReference type="GO" id="GO:0005829">
    <property type="term" value="C:cytosol"/>
    <property type="evidence" value="ECO:0007669"/>
    <property type="project" value="TreeGrafter"/>
</dbReference>
<dbReference type="Gene3D" id="1.10.260.40">
    <property type="entry name" value="lambda repressor-like DNA-binding domains"/>
    <property type="match status" value="1"/>
</dbReference>
<dbReference type="PANTHER" id="PTHR46797:SF1">
    <property type="entry name" value="METHYLPHOSPHONATE SYNTHASE"/>
    <property type="match status" value="1"/>
</dbReference>
<dbReference type="InterPro" id="IPR014710">
    <property type="entry name" value="RmlC-like_jellyroll"/>
</dbReference>
<reference evidence="3 4" key="1">
    <citation type="submission" date="2018-08" db="EMBL/GenBank/DDBJ databases">
        <title>Sequencing the genomes of 1000 actinobacteria strains.</title>
        <authorList>
            <person name="Klenk H.-P."/>
        </authorList>
    </citation>
    <scope>NUCLEOTIDE SEQUENCE [LARGE SCALE GENOMIC DNA]</scope>
    <source>
        <strain evidence="3 4">DSM 43927</strain>
    </source>
</reference>
<dbReference type="Pfam" id="PF01381">
    <property type="entry name" value="HTH_3"/>
    <property type="match status" value="1"/>
</dbReference>